<organism evidence="1 3">
    <name type="scientific">Puccinia graminis f. sp. tritici</name>
    <dbReference type="NCBI Taxonomy" id="56615"/>
    <lineage>
        <taxon>Eukaryota</taxon>
        <taxon>Fungi</taxon>
        <taxon>Dikarya</taxon>
        <taxon>Basidiomycota</taxon>
        <taxon>Pucciniomycotina</taxon>
        <taxon>Pucciniomycetes</taxon>
        <taxon>Pucciniales</taxon>
        <taxon>Pucciniaceae</taxon>
        <taxon>Puccinia</taxon>
    </lineage>
</organism>
<evidence type="ECO:0000313" key="1">
    <source>
        <dbReference type="EMBL" id="KAA1104154.1"/>
    </source>
</evidence>
<dbReference type="AlphaFoldDB" id="A0A5B0PU45"/>
<gene>
    <name evidence="1" type="ORF">PGT21_012299</name>
    <name evidence="2" type="ORF">PGTUg99_008222</name>
</gene>
<dbReference type="EMBL" id="VSWC01000041">
    <property type="protein sequence ID" value="KAA1104154.1"/>
    <property type="molecule type" value="Genomic_DNA"/>
</dbReference>
<reference evidence="3 4" key="1">
    <citation type="submission" date="2019-05" db="EMBL/GenBank/DDBJ databases">
        <title>Emergence of the Ug99 lineage of the wheat stem rust pathogen through somatic hybridization.</title>
        <authorList>
            <person name="Li F."/>
            <person name="Upadhyaya N.M."/>
            <person name="Sperschneider J."/>
            <person name="Matny O."/>
            <person name="Nguyen-Phuc H."/>
            <person name="Mago R."/>
            <person name="Raley C."/>
            <person name="Miller M.E."/>
            <person name="Silverstein K.A.T."/>
            <person name="Henningsen E."/>
            <person name="Hirsch C.D."/>
            <person name="Visser B."/>
            <person name="Pretorius Z.A."/>
            <person name="Steffenson B.J."/>
            <person name="Schwessinger B."/>
            <person name="Dodds P.N."/>
            <person name="Figueroa M."/>
        </authorList>
    </citation>
    <scope>NUCLEOTIDE SEQUENCE [LARGE SCALE GENOMIC DNA]</scope>
    <source>
        <strain evidence="1">21-0</strain>
        <strain evidence="2 4">Ug99</strain>
    </source>
</reference>
<comment type="caution">
    <text evidence="1">The sequence shown here is derived from an EMBL/GenBank/DDBJ whole genome shotgun (WGS) entry which is preliminary data.</text>
</comment>
<keyword evidence="3" id="KW-1185">Reference proteome</keyword>
<proteinExistence type="predicted"/>
<dbReference type="Proteomes" id="UP000324748">
    <property type="component" value="Unassembled WGS sequence"/>
</dbReference>
<dbReference type="EMBL" id="VDEP01000083">
    <property type="protein sequence ID" value="KAA1132326.1"/>
    <property type="molecule type" value="Genomic_DNA"/>
</dbReference>
<evidence type="ECO:0000313" key="4">
    <source>
        <dbReference type="Proteomes" id="UP000325313"/>
    </source>
</evidence>
<accession>A0A5B0PU45</accession>
<name>A0A5B0PU45_PUCGR</name>
<protein>
    <submittedName>
        <fullName evidence="1">Uncharacterized protein</fullName>
    </submittedName>
</protein>
<sequence>MPNTRGVGGMAMIPATVVFATSPPCPPGLLIKADVSEYRYPPSVPSAGAVPEDGWMQMDYYDKEGEIPGQDMEDGYIGLVLTGQGH</sequence>
<evidence type="ECO:0000313" key="3">
    <source>
        <dbReference type="Proteomes" id="UP000324748"/>
    </source>
</evidence>
<evidence type="ECO:0000313" key="2">
    <source>
        <dbReference type="EMBL" id="KAA1132326.1"/>
    </source>
</evidence>
<dbReference type="Proteomes" id="UP000325313">
    <property type="component" value="Unassembled WGS sequence"/>
</dbReference>